<protein>
    <submittedName>
        <fullName evidence="1">Uncharacterized protein</fullName>
    </submittedName>
</protein>
<dbReference type="Proteomes" id="UP000250434">
    <property type="component" value="Chromosome"/>
</dbReference>
<dbReference type="OrthoDB" id="3632773at2"/>
<dbReference type="KEGG" id="aab:A4R43_12495"/>
<proteinExistence type="predicted"/>
<evidence type="ECO:0000313" key="1">
    <source>
        <dbReference type="EMBL" id="AXB43270.1"/>
    </source>
</evidence>
<dbReference type="RefSeq" id="WP_113692513.1">
    <property type="nucleotide sequence ID" value="NZ_CP015163.1"/>
</dbReference>
<dbReference type="EMBL" id="CP015163">
    <property type="protein sequence ID" value="AXB43270.1"/>
    <property type="molecule type" value="Genomic_DNA"/>
</dbReference>
<keyword evidence="2" id="KW-1185">Reference proteome</keyword>
<sequence length="70" mass="7171">MLIAEVIRQAGDGSANTEAPSSVAAWRFADGRTGSGTVTGGPIAVGDEILAGLLCPRAHRPPWWVAAASR</sequence>
<organism evidence="1 2">
    <name type="scientific">Amycolatopsis albispora</name>
    <dbReference type="NCBI Taxonomy" id="1804986"/>
    <lineage>
        <taxon>Bacteria</taxon>
        <taxon>Bacillati</taxon>
        <taxon>Actinomycetota</taxon>
        <taxon>Actinomycetes</taxon>
        <taxon>Pseudonocardiales</taxon>
        <taxon>Pseudonocardiaceae</taxon>
        <taxon>Amycolatopsis</taxon>
    </lineage>
</organism>
<reference evidence="1 2" key="1">
    <citation type="submission" date="2016-04" db="EMBL/GenBank/DDBJ databases">
        <title>Complete genome sequence and analysis of deep-sea sediment isolate, Amycolatopsis sp. WP1.</title>
        <authorList>
            <person name="Wang H."/>
            <person name="Chen S."/>
            <person name="Wu Q."/>
        </authorList>
    </citation>
    <scope>NUCLEOTIDE SEQUENCE [LARGE SCALE GENOMIC DNA]</scope>
    <source>
        <strain evidence="1 2">WP1</strain>
    </source>
</reference>
<accession>A0A344L5E6</accession>
<gene>
    <name evidence="1" type="ORF">A4R43_12495</name>
</gene>
<evidence type="ECO:0000313" key="2">
    <source>
        <dbReference type="Proteomes" id="UP000250434"/>
    </source>
</evidence>
<name>A0A344L5E6_9PSEU</name>
<dbReference type="AlphaFoldDB" id="A0A344L5E6"/>